<evidence type="ECO:0000313" key="11">
    <source>
        <dbReference type="EMBL" id="SHI18729.1"/>
    </source>
</evidence>
<dbReference type="GO" id="GO:0005886">
    <property type="term" value="C:plasma membrane"/>
    <property type="evidence" value="ECO:0007669"/>
    <property type="project" value="UniProtKB-SubCell"/>
</dbReference>
<feature type="transmembrane region" description="Helical" evidence="9">
    <location>
        <begin position="289"/>
        <end position="311"/>
    </location>
</feature>
<keyword evidence="7" id="KW-0813">Transport</keyword>
<evidence type="ECO:0000256" key="5">
    <source>
        <dbReference type="ARBA" id="ARBA00022989"/>
    </source>
</evidence>
<feature type="transmembrane region" description="Helical" evidence="9">
    <location>
        <begin position="423"/>
        <end position="441"/>
    </location>
</feature>
<feature type="transmembrane region" description="Helical" evidence="9">
    <location>
        <begin position="447"/>
        <end position="463"/>
    </location>
</feature>
<keyword evidence="6 9" id="KW-0472">Membrane</keyword>
<keyword evidence="4 9" id="KW-0812">Transmembrane</keyword>
<reference evidence="11 12" key="1">
    <citation type="submission" date="2016-11" db="EMBL/GenBank/DDBJ databases">
        <authorList>
            <person name="Jaros S."/>
            <person name="Januszkiewicz K."/>
            <person name="Wedrychowicz H."/>
        </authorList>
    </citation>
    <scope>NUCLEOTIDE SEQUENCE [LARGE SCALE GENOMIC DNA]</scope>
    <source>
        <strain evidence="11 12">CGMCC 1.10190</strain>
    </source>
</reference>
<organism evidence="11 12">
    <name type="scientific">Pollutimonas bauzanensis</name>
    <dbReference type="NCBI Taxonomy" id="658167"/>
    <lineage>
        <taxon>Bacteria</taxon>
        <taxon>Pseudomonadati</taxon>
        <taxon>Pseudomonadota</taxon>
        <taxon>Betaproteobacteria</taxon>
        <taxon>Burkholderiales</taxon>
        <taxon>Alcaligenaceae</taxon>
        <taxon>Pollutimonas</taxon>
    </lineage>
</organism>
<feature type="transmembrane region" description="Helical" evidence="9">
    <location>
        <begin position="215"/>
        <end position="234"/>
    </location>
</feature>
<feature type="transmembrane region" description="Helical" evidence="9">
    <location>
        <begin position="89"/>
        <end position="110"/>
    </location>
</feature>
<dbReference type="RefSeq" id="WP_073106230.1">
    <property type="nucleotide sequence ID" value="NZ_FQXE01000012.1"/>
</dbReference>
<dbReference type="PANTHER" id="PTHR33362:SF7">
    <property type="entry name" value="SLL1103 PROTEIN"/>
    <property type="match status" value="1"/>
</dbReference>
<evidence type="ECO:0000313" key="12">
    <source>
        <dbReference type="Proteomes" id="UP000184226"/>
    </source>
</evidence>
<dbReference type="OrthoDB" id="9796052at2"/>
<dbReference type="InterPro" id="IPR004681">
    <property type="entry name" value="TRAP_DctM"/>
</dbReference>
<dbReference type="Pfam" id="PF06808">
    <property type="entry name" value="DctM"/>
    <property type="match status" value="2"/>
</dbReference>
<dbReference type="Proteomes" id="UP000184226">
    <property type="component" value="Unassembled WGS sequence"/>
</dbReference>
<keyword evidence="2" id="KW-1003">Cell membrane</keyword>
<evidence type="ECO:0000256" key="8">
    <source>
        <dbReference type="SAM" id="MobiDB-lite"/>
    </source>
</evidence>
<dbReference type="STRING" id="658167.SAMN04488135_11232"/>
<dbReference type="GO" id="GO:0022857">
    <property type="term" value="F:transmembrane transporter activity"/>
    <property type="evidence" value="ECO:0007669"/>
    <property type="project" value="UniProtKB-UniRule"/>
</dbReference>
<proteinExistence type="predicted"/>
<dbReference type="EMBL" id="FQXE01000012">
    <property type="protein sequence ID" value="SHI18729.1"/>
    <property type="molecule type" value="Genomic_DNA"/>
</dbReference>
<sequence length="633" mass="67607">MRKEVWFGLSILAAVIIALFILMPAPADITNGHLGLLMLGLIVVTIMLGFPTAFTLMGMGVMFTYLAYRNMGTQIAIEQTLDLMVLRTYAVMTNDVLIAVPLFIFMGYLVERANLIEKLFKSLHLVMARVPGSLAVATVVTCAVFATATGIVGAVVTLMGLLALPAMLKAGYSVRLSAGAITAGGCLGIMIPPSVLLIVYGAVAGVSVVKLYAGAFFPGIMLAGLYVVYIMVVAKLNPKIAPPLSQEERRVTLPEFAEIAKRTISNRVVPGLIGAIKGKRNAAVPMSTLFNNLAIALIPALVFVAVMGLSYKIVTAPLPQAASGLVEMGFSGQSDGSSHFESGGLQEPEIEGGLAEPEAAAASAEPDEPETAGEAAAAEPNESRPAPLTFWILLAIGTVAFAIFYAFFTFARLEIFKMLLSSFFPLAIMILAVLGSIVFGLATPSEAAAMGSFGGILLALAYRRLNLAMMKESVYLAAKTSAMVCWLFVGSSIFSAAFALLGGQEIINTWVMGMELTPVQFMILAQIVIFLLGWPLEWTEIIVIFMPIFLPLLAHYQIDPLFFGLLVALNLQTAFLSPPVAMSAFYLKGVAPPHVTLNQIFAGMLPFMGIQIIAIVLLYLFPAIGLWLPRVLY</sequence>
<evidence type="ECO:0000256" key="6">
    <source>
        <dbReference type="ARBA" id="ARBA00023136"/>
    </source>
</evidence>
<evidence type="ECO:0000256" key="3">
    <source>
        <dbReference type="ARBA" id="ARBA00022519"/>
    </source>
</evidence>
<keyword evidence="5 9" id="KW-1133">Transmembrane helix</keyword>
<evidence type="ECO:0000256" key="9">
    <source>
        <dbReference type="SAM" id="Phobius"/>
    </source>
</evidence>
<evidence type="ECO:0000256" key="2">
    <source>
        <dbReference type="ARBA" id="ARBA00022475"/>
    </source>
</evidence>
<feature type="transmembrane region" description="Helical" evidence="9">
    <location>
        <begin position="176"/>
        <end position="203"/>
    </location>
</feature>
<feature type="transmembrane region" description="Helical" evidence="9">
    <location>
        <begin position="484"/>
        <end position="503"/>
    </location>
</feature>
<feature type="transmembrane region" description="Helical" evidence="9">
    <location>
        <begin position="607"/>
        <end position="628"/>
    </location>
</feature>
<evidence type="ECO:0000259" key="10">
    <source>
        <dbReference type="Pfam" id="PF06808"/>
    </source>
</evidence>
<evidence type="ECO:0000256" key="4">
    <source>
        <dbReference type="ARBA" id="ARBA00022692"/>
    </source>
</evidence>
<evidence type="ECO:0000256" key="1">
    <source>
        <dbReference type="ARBA" id="ARBA00004429"/>
    </source>
</evidence>
<gene>
    <name evidence="11" type="ORF">SAMN04488135_11232</name>
</gene>
<feature type="transmembrane region" description="Helical" evidence="9">
    <location>
        <begin position="523"/>
        <end position="550"/>
    </location>
</feature>
<feature type="transmembrane region" description="Helical" evidence="9">
    <location>
        <begin position="388"/>
        <end position="411"/>
    </location>
</feature>
<feature type="transmembrane region" description="Helical" evidence="9">
    <location>
        <begin position="562"/>
        <end position="587"/>
    </location>
</feature>
<keyword evidence="12" id="KW-1185">Reference proteome</keyword>
<keyword evidence="3 7" id="KW-0997">Cell inner membrane</keyword>
<comment type="subcellular location">
    <subcellularLocation>
        <location evidence="1 7">Cell inner membrane</location>
        <topology evidence="1 7">Multi-pass membrane protein</topology>
    </subcellularLocation>
</comment>
<dbReference type="PANTHER" id="PTHR33362">
    <property type="entry name" value="SIALIC ACID TRAP TRANSPORTER PERMEASE PROTEIN SIAT-RELATED"/>
    <property type="match status" value="1"/>
</dbReference>
<name>A0A1M5Z3G1_9BURK</name>
<comment type="function">
    <text evidence="7">Part of the tripartite ATP-independent periplasmic (TRAP) transport system.</text>
</comment>
<feature type="transmembrane region" description="Helical" evidence="9">
    <location>
        <begin position="134"/>
        <end position="164"/>
    </location>
</feature>
<protein>
    <submittedName>
        <fullName evidence="11">TRAP transporter, DctM subunit</fullName>
    </submittedName>
</protein>
<feature type="region of interest" description="Disordered" evidence="8">
    <location>
        <begin position="357"/>
        <end position="381"/>
    </location>
</feature>
<accession>A0A1M5Z3G1</accession>
<feature type="transmembrane region" description="Helical" evidence="9">
    <location>
        <begin position="37"/>
        <end position="68"/>
    </location>
</feature>
<feature type="domain" description="TRAP C4-dicarboxylate transport system permease DctM subunit" evidence="10">
    <location>
        <begin position="414"/>
        <end position="624"/>
    </location>
</feature>
<dbReference type="AlphaFoldDB" id="A0A1M5Z3G1"/>
<evidence type="ECO:0000256" key="7">
    <source>
        <dbReference type="RuleBase" id="RU369079"/>
    </source>
</evidence>
<dbReference type="InterPro" id="IPR010656">
    <property type="entry name" value="DctM"/>
</dbReference>
<feature type="domain" description="TRAP C4-dicarboxylate transport system permease DctM subunit" evidence="10">
    <location>
        <begin position="39"/>
        <end position="270"/>
    </location>
</feature>